<evidence type="ECO:0000313" key="4">
    <source>
        <dbReference type="Proteomes" id="UP000237104"/>
    </source>
</evidence>
<sequence length="190" mass="19905">MSVNGRPRRSTSARAAVTALIILAVLTGCSPTWANESPATSAPAVDATAGSCEFAAIRKSLDPDHPQNTALTYVRLANTGTTDCDVSGFPDVALLDVNGNVVGDPAVERTVIPARTLTVKPKHAVYVMLKIAGQNLYEGCPLLGAPTLRIRLPQSSEDILVDVADLNICDGATSNWLVYNIAASPDNPHA</sequence>
<evidence type="ECO:0000256" key="1">
    <source>
        <dbReference type="SAM" id="SignalP"/>
    </source>
</evidence>
<evidence type="ECO:0000313" key="3">
    <source>
        <dbReference type="EMBL" id="POH60040.1"/>
    </source>
</evidence>
<dbReference type="Proteomes" id="UP000237104">
    <property type="component" value="Unassembled WGS sequence"/>
</dbReference>
<dbReference type="EMBL" id="PPXF01000063">
    <property type="protein sequence ID" value="POH60040.1"/>
    <property type="molecule type" value="Genomic_DNA"/>
</dbReference>
<protein>
    <recommendedName>
        <fullName evidence="2">DUF4232 domain-containing protein</fullName>
    </recommendedName>
</protein>
<dbReference type="OrthoDB" id="3268346at2"/>
<dbReference type="PROSITE" id="PS51257">
    <property type="entry name" value="PROKAR_LIPOPROTEIN"/>
    <property type="match status" value="1"/>
</dbReference>
<keyword evidence="1" id="KW-0732">Signal</keyword>
<dbReference type="AlphaFoldDB" id="A0A2S3Z690"/>
<feature type="signal peptide" evidence="1">
    <location>
        <begin position="1"/>
        <end position="34"/>
    </location>
</feature>
<feature type="domain" description="DUF4232" evidence="2">
    <location>
        <begin position="52"/>
        <end position="162"/>
    </location>
</feature>
<proteinExistence type="predicted"/>
<feature type="chain" id="PRO_5015629284" description="DUF4232 domain-containing protein" evidence="1">
    <location>
        <begin position="35"/>
        <end position="190"/>
    </location>
</feature>
<accession>A0A2S3Z690</accession>
<organism evidence="3 4">
    <name type="scientific">Cryobacterium zongtaii</name>
    <dbReference type="NCBI Taxonomy" id="1259217"/>
    <lineage>
        <taxon>Bacteria</taxon>
        <taxon>Bacillati</taxon>
        <taxon>Actinomycetota</taxon>
        <taxon>Actinomycetes</taxon>
        <taxon>Micrococcales</taxon>
        <taxon>Microbacteriaceae</taxon>
        <taxon>Cryobacterium</taxon>
    </lineage>
</organism>
<reference evidence="3 4" key="1">
    <citation type="submission" date="2018-01" db="EMBL/GenBank/DDBJ databases">
        <title>Cryobacterium sp. nov., from glaciers in China.</title>
        <authorList>
            <person name="Liu Q."/>
            <person name="Xin Y.-H."/>
        </authorList>
    </citation>
    <scope>NUCLEOTIDE SEQUENCE [LARGE SCALE GENOMIC DNA]</scope>
    <source>
        <strain evidence="3 4">TMB1-8</strain>
    </source>
</reference>
<dbReference type="InterPro" id="IPR025326">
    <property type="entry name" value="DUF4232"/>
</dbReference>
<evidence type="ECO:0000259" key="2">
    <source>
        <dbReference type="Pfam" id="PF14016"/>
    </source>
</evidence>
<comment type="caution">
    <text evidence="3">The sequence shown here is derived from an EMBL/GenBank/DDBJ whole genome shotgun (WGS) entry which is preliminary data.</text>
</comment>
<dbReference type="Pfam" id="PF14016">
    <property type="entry name" value="DUF4232"/>
    <property type="match status" value="1"/>
</dbReference>
<name>A0A2S3Z690_9MICO</name>
<gene>
    <name evidence="3" type="ORF">C3B59_16335</name>
</gene>